<dbReference type="Gene3D" id="3.40.190.10">
    <property type="entry name" value="Periplasmic binding protein-like II"/>
    <property type="match status" value="2"/>
</dbReference>
<dbReference type="FunFam" id="3.40.190.10:FF:000050">
    <property type="entry name" value="Sulfonate ABC transporter substrate-binding protein"/>
    <property type="match status" value="1"/>
</dbReference>
<feature type="chain" id="PRO_5020312092" description="Putative aliphatic sulfonates-binding protein" evidence="7">
    <location>
        <begin position="33"/>
        <end position="324"/>
    </location>
</feature>
<dbReference type="GO" id="GO:0016020">
    <property type="term" value="C:membrane"/>
    <property type="evidence" value="ECO:0007669"/>
    <property type="project" value="InterPro"/>
</dbReference>
<comment type="subcellular location">
    <subcellularLocation>
        <location evidence="1">Periplasm</location>
    </subcellularLocation>
</comment>
<keyword evidence="3" id="KW-0813">Transport</keyword>
<evidence type="ECO:0000256" key="3">
    <source>
        <dbReference type="ARBA" id="ARBA00022448"/>
    </source>
</evidence>
<evidence type="ECO:0000313" key="9">
    <source>
        <dbReference type="EMBL" id="TDN56879.1"/>
    </source>
</evidence>
<evidence type="ECO:0000259" key="8">
    <source>
        <dbReference type="SMART" id="SM00062"/>
    </source>
</evidence>
<organism evidence="9 10">
    <name type="scientific">Azoarcus indigens</name>
    <dbReference type="NCBI Taxonomy" id="29545"/>
    <lineage>
        <taxon>Bacteria</taxon>
        <taxon>Pseudomonadati</taxon>
        <taxon>Pseudomonadota</taxon>
        <taxon>Betaproteobacteria</taxon>
        <taxon>Rhodocyclales</taxon>
        <taxon>Zoogloeaceae</taxon>
        <taxon>Azoarcus</taxon>
    </lineage>
</organism>
<dbReference type="GO" id="GO:0042626">
    <property type="term" value="F:ATPase-coupled transmembrane transporter activity"/>
    <property type="evidence" value="ECO:0007669"/>
    <property type="project" value="InterPro"/>
</dbReference>
<evidence type="ECO:0000256" key="2">
    <source>
        <dbReference type="ARBA" id="ARBA00010742"/>
    </source>
</evidence>
<evidence type="ECO:0000256" key="7">
    <source>
        <dbReference type="SAM" id="SignalP"/>
    </source>
</evidence>
<feature type="signal peptide" evidence="7">
    <location>
        <begin position="1"/>
        <end position="32"/>
    </location>
</feature>
<dbReference type="OrthoDB" id="286202at2"/>
<dbReference type="InterPro" id="IPR001638">
    <property type="entry name" value="Solute-binding_3/MltF_N"/>
</dbReference>
<name>A0A4R6EF17_9RHOO</name>
<evidence type="ECO:0000256" key="1">
    <source>
        <dbReference type="ARBA" id="ARBA00004418"/>
    </source>
</evidence>
<dbReference type="PANTHER" id="PTHR30024">
    <property type="entry name" value="ALIPHATIC SULFONATES-BINDING PROTEIN-RELATED"/>
    <property type="match status" value="1"/>
</dbReference>
<dbReference type="RefSeq" id="WP_133587572.1">
    <property type="nucleotide sequence ID" value="NZ_SNVV01000001.1"/>
</dbReference>
<protein>
    <recommendedName>
        <fullName evidence="6">Putative aliphatic sulfonates-binding protein</fullName>
    </recommendedName>
</protein>
<dbReference type="NCBIfam" id="TIGR01728">
    <property type="entry name" value="SsuA_fam"/>
    <property type="match status" value="1"/>
</dbReference>
<dbReference type="SUPFAM" id="SSF53850">
    <property type="entry name" value="Periplasmic binding protein-like II"/>
    <property type="match status" value="1"/>
</dbReference>
<evidence type="ECO:0000256" key="5">
    <source>
        <dbReference type="ARBA" id="ARBA00055538"/>
    </source>
</evidence>
<dbReference type="SMART" id="SM00062">
    <property type="entry name" value="PBPb"/>
    <property type="match status" value="1"/>
</dbReference>
<dbReference type="AlphaFoldDB" id="A0A4R6EF17"/>
<dbReference type="GO" id="GO:0042597">
    <property type="term" value="C:periplasmic space"/>
    <property type="evidence" value="ECO:0007669"/>
    <property type="project" value="UniProtKB-SubCell"/>
</dbReference>
<comment type="caution">
    <text evidence="9">The sequence shown here is derived from an EMBL/GenBank/DDBJ whole genome shotgun (WGS) entry which is preliminary data.</text>
</comment>
<evidence type="ECO:0000256" key="6">
    <source>
        <dbReference type="ARBA" id="ARBA00070228"/>
    </source>
</evidence>
<dbReference type="CDD" id="cd13558">
    <property type="entry name" value="PBP2_SsuA_like_2"/>
    <property type="match status" value="1"/>
</dbReference>
<proteinExistence type="inferred from homology"/>
<accession>A0A4R6EF17</accession>
<keyword evidence="4 7" id="KW-0732">Signal</keyword>
<comment type="similarity">
    <text evidence="2">Belongs to the bacterial solute-binding protein SsuA/TauA family.</text>
</comment>
<comment type="function">
    <text evidence="5">Part of a binding-protein-dependent transport system for aliphatic sulfonates. Putative binding protein.</text>
</comment>
<feature type="domain" description="Solute-binding protein family 3/N-terminal" evidence="8">
    <location>
        <begin position="37"/>
        <end position="250"/>
    </location>
</feature>
<gene>
    <name evidence="9" type="ORF">C7389_101258</name>
</gene>
<dbReference type="Pfam" id="PF09084">
    <property type="entry name" value="NMT1"/>
    <property type="match status" value="1"/>
</dbReference>
<evidence type="ECO:0000313" key="10">
    <source>
        <dbReference type="Proteomes" id="UP000295129"/>
    </source>
</evidence>
<keyword evidence="10" id="KW-1185">Reference proteome</keyword>
<dbReference type="InterPro" id="IPR010067">
    <property type="entry name" value="ABC_SsuA_sub-bd"/>
</dbReference>
<reference evidence="9 10" key="1">
    <citation type="submission" date="2019-03" db="EMBL/GenBank/DDBJ databases">
        <title>Genomic Encyclopedia of Type Strains, Phase IV (KMG-IV): sequencing the most valuable type-strain genomes for metagenomic binning, comparative biology and taxonomic classification.</title>
        <authorList>
            <person name="Goeker M."/>
        </authorList>
    </citation>
    <scope>NUCLEOTIDE SEQUENCE [LARGE SCALE GENOMIC DNA]</scope>
    <source>
        <strain evidence="9 10">DSM 12121</strain>
    </source>
</reference>
<dbReference type="PANTHER" id="PTHR30024:SF48">
    <property type="entry name" value="ABC TRANSPORTER SUBSTRATE-BINDING PROTEIN"/>
    <property type="match status" value="1"/>
</dbReference>
<dbReference type="EMBL" id="SNVV01000001">
    <property type="protein sequence ID" value="TDN56879.1"/>
    <property type="molecule type" value="Genomic_DNA"/>
</dbReference>
<dbReference type="Proteomes" id="UP000295129">
    <property type="component" value="Unassembled WGS sequence"/>
</dbReference>
<dbReference type="InterPro" id="IPR015168">
    <property type="entry name" value="SsuA/THI5"/>
</dbReference>
<sequence>MKTINALRRRATRLLLSALALLPALSAAPAFAAGQVVLRVGDQNYYNIRASVEAANALEGAGYRVEWKHFQAAAPIAEALDSAALDLGFLGDSGLLFLAAKGAPVKVVGVSRQNQDGVALLVAKDSPYKTLVDLKGRKVAIWPGAWSQQLVYRALEKQGLPQEYVELVKVMPIDASAALQGGKIDAFPVWEPYISQLVVSGQARPLLTAKGLMPAISTIAANADSAKTKREAIADFLLRVKRAREWVNTHQEDYATRWARTAKLEPETVQHWFATARMVIEPVNDSAVADLRDTADFLHKSGAIATPLDIDKVVDRSFGAALAP</sequence>
<evidence type="ECO:0000256" key="4">
    <source>
        <dbReference type="ARBA" id="ARBA00022729"/>
    </source>
</evidence>